<feature type="transmembrane region" description="Helical" evidence="2">
    <location>
        <begin position="30"/>
        <end position="52"/>
    </location>
</feature>
<dbReference type="RefSeq" id="WP_208473509.1">
    <property type="nucleotide sequence ID" value="NZ_JAGFNS010000059.1"/>
</dbReference>
<dbReference type="Proteomes" id="UP000679690">
    <property type="component" value="Unassembled WGS sequence"/>
</dbReference>
<sequence>MIFAVALVVLGLGGVGWVLSGLGLDRAEKWVSLVGVFLSVSLGAAGVILGWATWRHSRGPERPATTAAGPSSVAVADANSGKIDAQATGASGENRAGSAPPGGVTALGPASVAIGGTNTADITTRFDGTPHRPKDE</sequence>
<name>A0ABS3V0A9_9ACTN</name>
<keyword evidence="4" id="KW-1185">Reference proteome</keyword>
<protein>
    <submittedName>
        <fullName evidence="3">Uncharacterized protein</fullName>
    </submittedName>
</protein>
<evidence type="ECO:0000313" key="3">
    <source>
        <dbReference type="EMBL" id="MBO3744277.1"/>
    </source>
</evidence>
<keyword evidence="2" id="KW-0812">Transmembrane</keyword>
<evidence type="ECO:0000256" key="1">
    <source>
        <dbReference type="SAM" id="MobiDB-lite"/>
    </source>
</evidence>
<proteinExistence type="predicted"/>
<comment type="caution">
    <text evidence="3">The sequence shown here is derived from an EMBL/GenBank/DDBJ whole genome shotgun (WGS) entry which is preliminary data.</text>
</comment>
<keyword evidence="2" id="KW-0472">Membrane</keyword>
<organism evidence="3 4">
    <name type="scientific">Actinoplanes flavus</name>
    <dbReference type="NCBI Taxonomy" id="2820290"/>
    <lineage>
        <taxon>Bacteria</taxon>
        <taxon>Bacillati</taxon>
        <taxon>Actinomycetota</taxon>
        <taxon>Actinomycetes</taxon>
        <taxon>Micromonosporales</taxon>
        <taxon>Micromonosporaceae</taxon>
        <taxon>Actinoplanes</taxon>
    </lineage>
</organism>
<dbReference type="EMBL" id="JAGFNS010000059">
    <property type="protein sequence ID" value="MBO3744277.1"/>
    <property type="molecule type" value="Genomic_DNA"/>
</dbReference>
<accession>A0ABS3V0A9</accession>
<evidence type="ECO:0000313" key="4">
    <source>
        <dbReference type="Proteomes" id="UP000679690"/>
    </source>
</evidence>
<gene>
    <name evidence="3" type="ORF">J5X75_42995</name>
</gene>
<reference evidence="3 4" key="1">
    <citation type="submission" date="2021-03" db="EMBL/GenBank/DDBJ databases">
        <title>Actinoplanes flavus sp. nov., a novel actinomycete isolated from Coconut Palm rhizosphere soil.</title>
        <authorList>
            <person name="Luo X."/>
        </authorList>
    </citation>
    <scope>NUCLEOTIDE SEQUENCE [LARGE SCALE GENOMIC DNA]</scope>
    <source>
        <strain evidence="3 4">NEAU-H7</strain>
    </source>
</reference>
<evidence type="ECO:0000256" key="2">
    <source>
        <dbReference type="SAM" id="Phobius"/>
    </source>
</evidence>
<feature type="region of interest" description="Disordered" evidence="1">
    <location>
        <begin position="84"/>
        <end position="136"/>
    </location>
</feature>
<keyword evidence="2" id="KW-1133">Transmembrane helix</keyword>